<dbReference type="GO" id="GO:0000287">
    <property type="term" value="F:magnesium ion binding"/>
    <property type="evidence" value="ECO:0007669"/>
    <property type="project" value="TreeGrafter"/>
</dbReference>
<dbReference type="EMBL" id="BJVQ01000024">
    <property type="protein sequence ID" value="GEL46819.1"/>
    <property type="molecule type" value="Genomic_DNA"/>
</dbReference>
<dbReference type="RefSeq" id="WP_146837206.1">
    <property type="nucleotide sequence ID" value="NZ_BJVQ01000024.1"/>
</dbReference>
<dbReference type="Gene3D" id="3.40.50.1000">
    <property type="entry name" value="HAD superfamily/HAD-like"/>
    <property type="match status" value="1"/>
</dbReference>
<dbReference type="PANTHER" id="PTHR10000">
    <property type="entry name" value="PHOSPHOSERINE PHOSPHATASE"/>
    <property type="match status" value="1"/>
</dbReference>
<gene>
    <name evidence="1" type="ORF">CHO01_19350</name>
    <name evidence="2" type="ORF">HNR08_001334</name>
</gene>
<dbReference type="Gene3D" id="3.30.1240.10">
    <property type="match status" value="1"/>
</dbReference>
<keyword evidence="3" id="KW-1185">Reference proteome</keyword>
<keyword evidence="1" id="KW-0378">Hydrolase</keyword>
<dbReference type="Pfam" id="PF08282">
    <property type="entry name" value="Hydrolase_3"/>
    <property type="match status" value="1"/>
</dbReference>
<dbReference type="InterPro" id="IPR000150">
    <property type="entry name" value="Cof"/>
</dbReference>
<accession>A0A511FC53</accession>
<reference evidence="2 4" key="2">
    <citation type="submission" date="2020-08" db="EMBL/GenBank/DDBJ databases">
        <title>Sequencing the genomes of 1000 actinobacteria strains.</title>
        <authorList>
            <person name="Klenk H.-P."/>
        </authorList>
    </citation>
    <scope>NUCLEOTIDE SEQUENCE [LARGE SCALE GENOMIC DNA]</scope>
    <source>
        <strain evidence="2 4">DSM 9581</strain>
    </source>
</reference>
<dbReference type="GO" id="GO:0016791">
    <property type="term" value="F:phosphatase activity"/>
    <property type="evidence" value="ECO:0007669"/>
    <property type="project" value="TreeGrafter"/>
</dbReference>
<organism evidence="1 3">
    <name type="scientific">Cellulomonas hominis</name>
    <dbReference type="NCBI Taxonomy" id="156981"/>
    <lineage>
        <taxon>Bacteria</taxon>
        <taxon>Bacillati</taxon>
        <taxon>Actinomycetota</taxon>
        <taxon>Actinomycetes</taxon>
        <taxon>Micrococcales</taxon>
        <taxon>Cellulomonadaceae</taxon>
        <taxon>Cellulomonas</taxon>
    </lineage>
</organism>
<dbReference type="CDD" id="cd07518">
    <property type="entry name" value="HAD_YbiV-Like"/>
    <property type="match status" value="1"/>
</dbReference>
<dbReference type="NCBIfam" id="TIGR00099">
    <property type="entry name" value="Cof-subfamily"/>
    <property type="match status" value="1"/>
</dbReference>
<dbReference type="OrthoDB" id="3180855at2"/>
<name>A0A511FC53_9CELL</name>
<protein>
    <submittedName>
        <fullName evidence="1">Hydrolase</fullName>
    </submittedName>
</protein>
<dbReference type="SFLD" id="SFLDG01140">
    <property type="entry name" value="C2.B:_Phosphomannomutase_and_P"/>
    <property type="match status" value="1"/>
</dbReference>
<evidence type="ECO:0000313" key="1">
    <source>
        <dbReference type="EMBL" id="GEL46819.1"/>
    </source>
</evidence>
<dbReference type="AlphaFoldDB" id="A0A511FC53"/>
<evidence type="ECO:0000313" key="3">
    <source>
        <dbReference type="Proteomes" id="UP000321723"/>
    </source>
</evidence>
<dbReference type="Proteomes" id="UP000564629">
    <property type="component" value="Unassembled WGS sequence"/>
</dbReference>
<dbReference type="InterPro" id="IPR023214">
    <property type="entry name" value="HAD_sf"/>
</dbReference>
<dbReference type="InterPro" id="IPR036412">
    <property type="entry name" value="HAD-like_sf"/>
</dbReference>
<dbReference type="Proteomes" id="UP000321723">
    <property type="component" value="Unassembled WGS sequence"/>
</dbReference>
<comment type="caution">
    <text evidence="1">The sequence shown here is derived from an EMBL/GenBank/DDBJ whole genome shotgun (WGS) entry which is preliminary data.</text>
</comment>
<dbReference type="SUPFAM" id="SSF56784">
    <property type="entry name" value="HAD-like"/>
    <property type="match status" value="1"/>
</dbReference>
<reference evidence="1 3" key="1">
    <citation type="submission" date="2019-07" db="EMBL/GenBank/DDBJ databases">
        <title>Whole genome shotgun sequence of Cellulomonas hominis NBRC 16055.</title>
        <authorList>
            <person name="Hosoyama A."/>
            <person name="Uohara A."/>
            <person name="Ohji S."/>
            <person name="Ichikawa N."/>
        </authorList>
    </citation>
    <scope>NUCLEOTIDE SEQUENCE [LARGE SCALE GENOMIC DNA]</scope>
    <source>
        <strain evidence="1 3">NBRC 16055</strain>
    </source>
</reference>
<dbReference type="SFLD" id="SFLDS00003">
    <property type="entry name" value="Haloacid_Dehalogenase"/>
    <property type="match status" value="1"/>
</dbReference>
<proteinExistence type="predicted"/>
<dbReference type="GO" id="GO:0005829">
    <property type="term" value="C:cytosol"/>
    <property type="evidence" value="ECO:0007669"/>
    <property type="project" value="TreeGrafter"/>
</dbReference>
<dbReference type="EMBL" id="JACHDN010000001">
    <property type="protein sequence ID" value="MBB5472598.1"/>
    <property type="molecule type" value="Genomic_DNA"/>
</dbReference>
<evidence type="ECO:0000313" key="4">
    <source>
        <dbReference type="Proteomes" id="UP000564629"/>
    </source>
</evidence>
<sequence length="289" mass="31269">MPLATSVTPVLDPPALPEDLDVRLVVSDMDGSLLDERGRVPATFWPVLDELERRGIAFCPASGRQYANLRELFGDRGRDLVYIAENGAYVAQGGEALSTDPLPAEEVPVVVQRVRDLAAAGRDVGMVLCGQRSGYVERGDGPFAEHARRHYAWLEQVDDVTAVDDVVLKIAVFDFGSIEDVAAPAFADLADRLRVVVSGQHWLDVMNPAADKGHALRRVQERLGVTAAQTMAFGDYLNDAGMLDAAHWSFAMDNAHPDVRARARYVAPANARDGVVRTIAAALGVDVGR</sequence>
<dbReference type="PANTHER" id="PTHR10000:SF53">
    <property type="entry name" value="5-AMINO-6-(5-PHOSPHO-D-RIBITYLAMINO)URACIL PHOSPHATASE YBJI-RELATED"/>
    <property type="match status" value="1"/>
</dbReference>
<evidence type="ECO:0000313" key="2">
    <source>
        <dbReference type="EMBL" id="MBB5472598.1"/>
    </source>
</evidence>